<feature type="transmembrane region" description="Helical" evidence="1">
    <location>
        <begin position="65"/>
        <end position="88"/>
    </location>
</feature>
<evidence type="ECO:0000313" key="3">
    <source>
        <dbReference type="Proteomes" id="UP000589896"/>
    </source>
</evidence>
<accession>A0A7Z0QRS5</accession>
<dbReference type="Proteomes" id="UP000589896">
    <property type="component" value="Unassembled WGS sequence"/>
</dbReference>
<evidence type="ECO:0000256" key="1">
    <source>
        <dbReference type="SAM" id="Phobius"/>
    </source>
</evidence>
<keyword evidence="3" id="KW-1185">Reference proteome</keyword>
<proteinExistence type="predicted"/>
<protein>
    <submittedName>
        <fullName evidence="2">Uncharacterized protein</fullName>
    </submittedName>
</protein>
<gene>
    <name evidence="2" type="ORF">H0E82_12945</name>
</gene>
<dbReference type="EMBL" id="JACCJZ010000020">
    <property type="protein sequence ID" value="NYZ63657.1"/>
    <property type="molecule type" value="Genomic_DNA"/>
</dbReference>
<feature type="transmembrane region" description="Helical" evidence="1">
    <location>
        <begin position="20"/>
        <end position="45"/>
    </location>
</feature>
<keyword evidence="1" id="KW-1133">Transmembrane helix</keyword>
<feature type="transmembrane region" description="Helical" evidence="1">
    <location>
        <begin position="100"/>
        <end position="128"/>
    </location>
</feature>
<sequence length="141" mass="14754">MSASPDLAWQTVRDADHLQLLVIFHYLSAALTGALALFPVLHLVVGLGLLGGWLSPADADARMVGALFVTFAAAMIAAGLAFAGLLAWTGRNLARRRRPLACMIVAGVACAAFPLGTALGVCTLVVLVRPSVKTLFERDAQ</sequence>
<reference evidence="2 3" key="1">
    <citation type="submission" date="2020-07" db="EMBL/GenBank/DDBJ databases">
        <title>isolation of Luteimonas sp. SJ-16.</title>
        <authorList>
            <person name="Huang X.-X."/>
            <person name="Xu L."/>
            <person name="Sun J.-Q."/>
        </authorList>
    </citation>
    <scope>NUCLEOTIDE SEQUENCE [LARGE SCALE GENOMIC DNA]</scope>
    <source>
        <strain evidence="2 3">SJ-16</strain>
    </source>
</reference>
<name>A0A7Z0QRS5_9GAMM</name>
<dbReference type="AlphaFoldDB" id="A0A7Z0QRS5"/>
<comment type="caution">
    <text evidence="2">The sequence shown here is derived from an EMBL/GenBank/DDBJ whole genome shotgun (WGS) entry which is preliminary data.</text>
</comment>
<keyword evidence="1" id="KW-0472">Membrane</keyword>
<dbReference type="RefSeq" id="WP_180545874.1">
    <property type="nucleotide sequence ID" value="NZ_JACCJZ010000020.1"/>
</dbReference>
<organism evidence="2 3">
    <name type="scientific">Luteimonas deserti</name>
    <dbReference type="NCBI Taxonomy" id="2752306"/>
    <lineage>
        <taxon>Bacteria</taxon>
        <taxon>Pseudomonadati</taxon>
        <taxon>Pseudomonadota</taxon>
        <taxon>Gammaproteobacteria</taxon>
        <taxon>Lysobacterales</taxon>
        <taxon>Lysobacteraceae</taxon>
        <taxon>Luteimonas</taxon>
    </lineage>
</organism>
<evidence type="ECO:0000313" key="2">
    <source>
        <dbReference type="EMBL" id="NYZ63657.1"/>
    </source>
</evidence>
<keyword evidence="1" id="KW-0812">Transmembrane</keyword>